<proteinExistence type="predicted"/>
<dbReference type="EMBL" id="JABKAV010000056">
    <property type="protein sequence ID" value="NVO86103.1"/>
    <property type="molecule type" value="Genomic_DNA"/>
</dbReference>
<organism evidence="2 3">
    <name type="scientific">Hymenobacter terrestris</name>
    <dbReference type="NCBI Taxonomy" id="2748310"/>
    <lineage>
        <taxon>Bacteria</taxon>
        <taxon>Pseudomonadati</taxon>
        <taxon>Bacteroidota</taxon>
        <taxon>Cytophagia</taxon>
        <taxon>Cytophagales</taxon>
        <taxon>Hymenobacteraceae</taxon>
        <taxon>Hymenobacter</taxon>
    </lineage>
</organism>
<feature type="domain" description="Transposase IS4-like" evidence="1">
    <location>
        <begin position="36"/>
        <end position="197"/>
    </location>
</feature>
<dbReference type="Pfam" id="PF01609">
    <property type="entry name" value="DDE_Tnp_1"/>
    <property type="match status" value="1"/>
</dbReference>
<dbReference type="RefSeq" id="WP_176900820.1">
    <property type="nucleotide sequence ID" value="NZ_JABKAV010000056.1"/>
</dbReference>
<reference evidence="2 3" key="1">
    <citation type="submission" date="2020-05" db="EMBL/GenBank/DDBJ databases">
        <title>Hymenobacter terrestris sp. nov. and Hymenobacter lapidiphilus sp. nov., isolated from regoliths in Antarctica.</title>
        <authorList>
            <person name="Sedlacek I."/>
            <person name="Pantucek R."/>
            <person name="Zeman M."/>
            <person name="Holochova P."/>
            <person name="Kralova S."/>
            <person name="Stankova E."/>
            <person name="Sedo O."/>
            <person name="Micenkova L."/>
            <person name="Svec P."/>
            <person name="Gupta V."/>
            <person name="Sood U."/>
            <person name="Korpole U.S."/>
            <person name="Lal R."/>
        </authorList>
    </citation>
    <scope>NUCLEOTIDE SEQUENCE [LARGE SCALE GENOMIC DNA]</scope>
    <source>
        <strain evidence="2 3">P5252</strain>
    </source>
</reference>
<accession>A0ABX2Q564</accession>
<keyword evidence="3" id="KW-1185">Reference proteome</keyword>
<evidence type="ECO:0000313" key="2">
    <source>
        <dbReference type="EMBL" id="NVO86103.1"/>
    </source>
</evidence>
<evidence type="ECO:0000313" key="3">
    <source>
        <dbReference type="Proteomes" id="UP000626554"/>
    </source>
</evidence>
<dbReference type="InterPro" id="IPR002559">
    <property type="entry name" value="Transposase_11"/>
</dbReference>
<dbReference type="Proteomes" id="UP000626554">
    <property type="component" value="Unassembled WGS sequence"/>
</dbReference>
<name>A0ABX2Q564_9BACT</name>
<evidence type="ECO:0000259" key="1">
    <source>
        <dbReference type="Pfam" id="PF01609"/>
    </source>
</evidence>
<protein>
    <submittedName>
        <fullName evidence="2">Transposase</fullName>
    </submittedName>
</protein>
<sequence length="214" mass="24593">MYARFNKRRIDGAWEAMWLNVLWHNKQLLYCSTVQLDGSHTPAKHGGAAIGYQECKKARTTTALFLVDNQGQPQPCATPQAGNHHDSYRLATLFEELCQWLEAAGIAVAGKFVNAYSAFDTNELRQTCAARDIEANIARNRRATNWQTPDDTFFDSKLYRRRVLLEHANAWLDSFKILIVRYQTSVGNWRAWHLLAFVGLFLRKFSPNPQPKLY</sequence>
<gene>
    <name evidence="2" type="ORF">HW556_14545</name>
</gene>
<comment type="caution">
    <text evidence="2">The sequence shown here is derived from an EMBL/GenBank/DDBJ whole genome shotgun (WGS) entry which is preliminary data.</text>
</comment>